<gene>
    <name evidence="1" type="ORF">pCQ4.9</name>
</gene>
<geneLocation type="plasmid" evidence="1">
    <name>pCQ4</name>
</geneLocation>
<organism evidence="1">
    <name type="scientific">Streptomyces sp. W75</name>
    <dbReference type="NCBI Taxonomy" id="1170711"/>
    <lineage>
        <taxon>Bacteria</taxon>
        <taxon>Bacillati</taxon>
        <taxon>Actinomycetota</taxon>
        <taxon>Actinomycetes</taxon>
        <taxon>Kitasatosporales</taxon>
        <taxon>Streptomycetaceae</taxon>
        <taxon>Streptomyces</taxon>
    </lineage>
</organism>
<dbReference type="AlphaFoldDB" id="I0CEC1"/>
<dbReference type="EMBL" id="JQ340175">
    <property type="protein sequence ID" value="AFH75134.1"/>
    <property type="molecule type" value="Genomic_DNA"/>
</dbReference>
<protein>
    <submittedName>
        <fullName evidence="1">Uncharacterized protein</fullName>
    </submittedName>
</protein>
<proteinExistence type="predicted"/>
<reference evidence="1" key="1">
    <citation type="submission" date="2011-12" db="EMBL/GenBank/DDBJ databases">
        <title>Complete nucleotide sequence of Streptomyces circular plasmid pCQ4.</title>
        <authorList>
            <person name="Cheng Q."/>
            <person name="Tian X."/>
            <person name="Qin Z."/>
        </authorList>
    </citation>
    <scope>NUCLEOTIDE SEQUENCE</scope>
    <source>
        <strain evidence="1">W75</strain>
        <plasmid evidence="1">pCQ4</plasmid>
    </source>
</reference>
<name>I0CEC1_9ACTN</name>
<accession>I0CEC1</accession>
<evidence type="ECO:0000313" key="1">
    <source>
        <dbReference type="EMBL" id="AFH75134.1"/>
    </source>
</evidence>
<sequence length="201" mass="22322">MIRKTPKELHEQRARLIASTGLSEEVLRERGEAFQLYPEHQAVWDTVQSIDYLLDGAEPPKSEPCTADTLRSNLLHALDFAQCANLGYATPEQMLDAYDTAHATEQTVDDRQTLAAALSGLETLIVTSSRDWGTYRVDAWIWAVLVGWDCEEDQHNASCSHEALEGVAAAHGWTDDTVAKARRYHDAVRRLTAEAETGGAR</sequence>
<keyword evidence="1" id="KW-0614">Plasmid</keyword>